<dbReference type="EMBL" id="LXQA010093233">
    <property type="protein sequence ID" value="MCI14648.1"/>
    <property type="molecule type" value="Genomic_DNA"/>
</dbReference>
<protein>
    <submittedName>
        <fullName evidence="1">Uncharacterized protein</fullName>
    </submittedName>
</protein>
<accession>A0A392PRC9</accession>
<evidence type="ECO:0000313" key="1">
    <source>
        <dbReference type="EMBL" id="MCI14648.1"/>
    </source>
</evidence>
<proteinExistence type="predicted"/>
<sequence>MRRPASMAAFAEEMKWGQGMAILGRRKREKGGSFLTVVVVAAAVVERVY</sequence>
<reference evidence="1 2" key="1">
    <citation type="journal article" date="2018" name="Front. Plant Sci.">
        <title>Red Clover (Trifolium pratense) and Zigzag Clover (T. medium) - A Picture of Genomic Similarities and Differences.</title>
        <authorList>
            <person name="Dluhosova J."/>
            <person name="Istvanek J."/>
            <person name="Nedelnik J."/>
            <person name="Repkova J."/>
        </authorList>
    </citation>
    <scope>NUCLEOTIDE SEQUENCE [LARGE SCALE GENOMIC DNA]</scope>
    <source>
        <strain evidence="2">cv. 10/8</strain>
        <tissue evidence="1">Leaf</tissue>
    </source>
</reference>
<comment type="caution">
    <text evidence="1">The sequence shown here is derived from an EMBL/GenBank/DDBJ whole genome shotgun (WGS) entry which is preliminary data.</text>
</comment>
<evidence type="ECO:0000313" key="2">
    <source>
        <dbReference type="Proteomes" id="UP000265520"/>
    </source>
</evidence>
<organism evidence="1 2">
    <name type="scientific">Trifolium medium</name>
    <dbReference type="NCBI Taxonomy" id="97028"/>
    <lineage>
        <taxon>Eukaryota</taxon>
        <taxon>Viridiplantae</taxon>
        <taxon>Streptophyta</taxon>
        <taxon>Embryophyta</taxon>
        <taxon>Tracheophyta</taxon>
        <taxon>Spermatophyta</taxon>
        <taxon>Magnoliopsida</taxon>
        <taxon>eudicotyledons</taxon>
        <taxon>Gunneridae</taxon>
        <taxon>Pentapetalae</taxon>
        <taxon>rosids</taxon>
        <taxon>fabids</taxon>
        <taxon>Fabales</taxon>
        <taxon>Fabaceae</taxon>
        <taxon>Papilionoideae</taxon>
        <taxon>50 kb inversion clade</taxon>
        <taxon>NPAAA clade</taxon>
        <taxon>Hologalegina</taxon>
        <taxon>IRL clade</taxon>
        <taxon>Trifolieae</taxon>
        <taxon>Trifolium</taxon>
    </lineage>
</organism>
<dbReference type="AlphaFoldDB" id="A0A392PRC9"/>
<name>A0A392PRC9_9FABA</name>
<dbReference type="Proteomes" id="UP000265520">
    <property type="component" value="Unassembled WGS sequence"/>
</dbReference>
<keyword evidence="2" id="KW-1185">Reference proteome</keyword>